<proteinExistence type="evidence at transcript level"/>
<reference evidence="1" key="1">
    <citation type="submission" date="2009-08" db="EMBL/GenBank/DDBJ databases">
        <authorList>
            <person name="Cheung F."/>
            <person name="Xiao Y."/>
            <person name="Chan A."/>
            <person name="Moskal W."/>
            <person name="Town C.D."/>
        </authorList>
    </citation>
    <scope>NUCLEOTIDE SEQUENCE</scope>
</reference>
<protein>
    <submittedName>
        <fullName evidence="1">Uncharacterized protein</fullName>
    </submittedName>
</protein>
<organism evidence="1">
    <name type="scientific">Glycine max</name>
    <name type="common">Soybean</name>
    <name type="synonym">Glycine hispida</name>
    <dbReference type="NCBI Taxonomy" id="3847"/>
    <lineage>
        <taxon>Eukaryota</taxon>
        <taxon>Viridiplantae</taxon>
        <taxon>Streptophyta</taxon>
        <taxon>Embryophyta</taxon>
        <taxon>Tracheophyta</taxon>
        <taxon>Spermatophyta</taxon>
        <taxon>Magnoliopsida</taxon>
        <taxon>eudicotyledons</taxon>
        <taxon>Gunneridae</taxon>
        <taxon>Pentapetalae</taxon>
        <taxon>rosids</taxon>
        <taxon>fabids</taxon>
        <taxon>Fabales</taxon>
        <taxon>Fabaceae</taxon>
        <taxon>Papilionoideae</taxon>
        <taxon>50 kb inversion clade</taxon>
        <taxon>NPAAA clade</taxon>
        <taxon>indigoferoid/millettioid clade</taxon>
        <taxon>Phaseoleae</taxon>
        <taxon>Glycine</taxon>
        <taxon>Glycine subgen. Soja</taxon>
    </lineage>
</organism>
<feature type="non-terminal residue" evidence="1">
    <location>
        <position position="1"/>
    </location>
</feature>
<evidence type="ECO:0000313" key="1">
    <source>
        <dbReference type="EMBL" id="ACU18026.1"/>
    </source>
</evidence>
<accession>C6T874</accession>
<dbReference type="EMBL" id="BT093668">
    <property type="protein sequence ID" value="ACU18026.1"/>
    <property type="molecule type" value="mRNA"/>
</dbReference>
<sequence length="48" mass="5643">RIPKDQANYNPSKAPQNFATYTEVKTLKHSPSLSHYNLPHAYESFWQH</sequence>
<name>C6T874_SOYBN</name>
<dbReference type="AlphaFoldDB" id="C6T874"/>